<dbReference type="InterPro" id="IPR023799">
    <property type="entry name" value="RbfA_dom_sf"/>
</dbReference>
<feature type="region of interest" description="Disordered" evidence="11">
    <location>
        <begin position="453"/>
        <end position="472"/>
    </location>
</feature>
<protein>
    <recommendedName>
        <fullName evidence="14">Mitochondrial 2-oxoglutarate/malate carrier protein</fullName>
    </recommendedName>
</protein>
<keyword evidence="5" id="KW-0677">Repeat</keyword>
<keyword evidence="8" id="KW-0496">Mitochondrion</keyword>
<dbReference type="Proteomes" id="UP000553632">
    <property type="component" value="Unassembled WGS sequence"/>
</dbReference>
<evidence type="ECO:0000313" key="13">
    <source>
        <dbReference type="Proteomes" id="UP000553632"/>
    </source>
</evidence>
<dbReference type="AlphaFoldDB" id="A0A7J6RDZ0"/>
<dbReference type="SUPFAM" id="SSF103506">
    <property type="entry name" value="Mitochondrial carrier"/>
    <property type="match status" value="1"/>
</dbReference>
<dbReference type="InterPro" id="IPR015946">
    <property type="entry name" value="KH_dom-like_a/b"/>
</dbReference>
<reference evidence="12 13" key="1">
    <citation type="submission" date="2020-04" db="EMBL/GenBank/DDBJ databases">
        <title>Perkinsus olseni comparative genomics.</title>
        <authorList>
            <person name="Bogema D.R."/>
        </authorList>
    </citation>
    <scope>NUCLEOTIDE SEQUENCE [LARGE SCALE GENOMIC DNA]</scope>
    <source>
        <strain evidence="12 13">ATCC PRA-207</strain>
    </source>
</reference>
<evidence type="ECO:0000256" key="1">
    <source>
        <dbReference type="ARBA" id="ARBA00004448"/>
    </source>
</evidence>
<evidence type="ECO:0000256" key="8">
    <source>
        <dbReference type="ARBA" id="ARBA00023128"/>
    </source>
</evidence>
<sequence>MVKVRIQIAPPGASKNPFSIASHIIKDEGFLSLYKGLDAGIVRQLTYTTTRLGVFRLTSSFLQRPDEKTLPFWKKAFAGLFAGAVGSFVGTPADLALVRLQADATLPVAERRNYKGVFDALKQIVQQEGVTGLWSGSLPTVVRAMALNVGMLSTFDQGKEYFSAKFGPGWAATLTASACSGFGAAFMSLPFDFVKTRIQKMKPDVNGVMPYKGTWDCIVKTMKTEGPTAFYRGFPTYYIRIAPHSMLVLIIVDYINTAVQRHYNKKLNEQYLSSELAHIGRACEEAAKGNVTPKQAWKNATSAAPFDPKIPGSLKLRGSKSTVAGPIMARNAQKAAKLQAEKVLLDEEHERLLSRRGMTEGGRNTAVAETTREPSGEQQFGNGRGNEPGDRLWSYESRRHEPRYQDLLHEDARRLQELCHRKRMMDRKLKWLKENNLPDPAKVAKYMTRVKKSQERDPGGEMYPPPFQTESPNVKKETKMLSQAERDTLESRLRSKIREEKKLNVRLLRQSEPAVGEVITDPIARHRAMRKLRTRSIISEHLDGILTSNSAQIMWSMLDGASVSVAKIHSEGPRGTHRIFYNLNSDHDPEEVHRKLNILAPKIRSLLAVKLNLGRTPPLKCVNDKTSIAWN</sequence>
<dbReference type="SUPFAM" id="SSF89919">
    <property type="entry name" value="Ribosome-binding factor A, RbfA"/>
    <property type="match status" value="1"/>
</dbReference>
<dbReference type="InterPro" id="IPR018108">
    <property type="entry name" value="MCP_transmembrane"/>
</dbReference>
<evidence type="ECO:0000313" key="12">
    <source>
        <dbReference type="EMBL" id="KAF4718707.1"/>
    </source>
</evidence>
<dbReference type="FunFam" id="1.50.40.10:FF:000009">
    <property type="entry name" value="Mitochondrial 2-oxoglutarate/malate carrier protein"/>
    <property type="match status" value="1"/>
</dbReference>
<comment type="caution">
    <text evidence="12">The sequence shown here is derived from an EMBL/GenBank/DDBJ whole genome shotgun (WGS) entry which is preliminary data.</text>
</comment>
<keyword evidence="6" id="KW-0999">Mitochondrion inner membrane</keyword>
<evidence type="ECO:0000256" key="3">
    <source>
        <dbReference type="ARBA" id="ARBA00022448"/>
    </source>
</evidence>
<dbReference type="Pfam" id="PF00153">
    <property type="entry name" value="Mito_carr"/>
    <property type="match status" value="3"/>
</dbReference>
<keyword evidence="13" id="KW-1185">Reference proteome</keyword>
<dbReference type="Gene3D" id="1.50.40.10">
    <property type="entry name" value="Mitochondrial carrier domain"/>
    <property type="match status" value="1"/>
</dbReference>
<dbReference type="InterPro" id="IPR050391">
    <property type="entry name" value="Mito_Metabolite_Transporter"/>
</dbReference>
<dbReference type="PANTHER" id="PTHR45618">
    <property type="entry name" value="MITOCHONDRIAL DICARBOXYLATE CARRIER-RELATED"/>
    <property type="match status" value="1"/>
</dbReference>
<keyword evidence="7" id="KW-1133">Transmembrane helix</keyword>
<evidence type="ECO:0000256" key="2">
    <source>
        <dbReference type="ARBA" id="ARBA00006375"/>
    </source>
</evidence>
<evidence type="ECO:0000256" key="5">
    <source>
        <dbReference type="ARBA" id="ARBA00022737"/>
    </source>
</evidence>
<evidence type="ECO:0000256" key="6">
    <source>
        <dbReference type="ARBA" id="ARBA00022792"/>
    </source>
</evidence>
<feature type="region of interest" description="Disordered" evidence="11">
    <location>
        <begin position="359"/>
        <end position="392"/>
    </location>
</feature>
<feature type="repeat" description="Solcar" evidence="10">
    <location>
        <begin position="168"/>
        <end position="258"/>
    </location>
</feature>
<feature type="repeat" description="Solcar" evidence="10">
    <location>
        <begin position="1"/>
        <end position="61"/>
    </location>
</feature>
<dbReference type="Gene3D" id="3.30.300.20">
    <property type="match status" value="1"/>
</dbReference>
<comment type="subcellular location">
    <subcellularLocation>
        <location evidence="1">Mitochondrion inner membrane</location>
        <topology evidence="1">Multi-pass membrane protein</topology>
    </subcellularLocation>
</comment>
<comment type="similarity">
    <text evidence="2">Belongs to the mitochondrial carrier (TC 2.A.29) family.</text>
</comment>
<dbReference type="GO" id="GO:0005743">
    <property type="term" value="C:mitochondrial inner membrane"/>
    <property type="evidence" value="ECO:0007669"/>
    <property type="project" value="UniProtKB-SubCell"/>
</dbReference>
<dbReference type="PROSITE" id="PS50920">
    <property type="entry name" value="SOLCAR"/>
    <property type="match status" value="3"/>
</dbReference>
<gene>
    <name evidence="12" type="ORF">FOZ63_008125</name>
</gene>
<evidence type="ECO:0000256" key="11">
    <source>
        <dbReference type="SAM" id="MobiDB-lite"/>
    </source>
</evidence>
<keyword evidence="9 10" id="KW-0472">Membrane</keyword>
<organism evidence="12 13">
    <name type="scientific">Perkinsus olseni</name>
    <name type="common">Perkinsus atlanticus</name>
    <dbReference type="NCBI Taxonomy" id="32597"/>
    <lineage>
        <taxon>Eukaryota</taxon>
        <taxon>Sar</taxon>
        <taxon>Alveolata</taxon>
        <taxon>Perkinsozoa</taxon>
        <taxon>Perkinsea</taxon>
        <taxon>Perkinsida</taxon>
        <taxon>Perkinsidae</taxon>
        <taxon>Perkinsus</taxon>
    </lineage>
</organism>
<evidence type="ECO:0000256" key="7">
    <source>
        <dbReference type="ARBA" id="ARBA00022989"/>
    </source>
</evidence>
<accession>A0A7J6RDZ0</accession>
<keyword evidence="4 10" id="KW-0812">Transmembrane</keyword>
<dbReference type="EMBL" id="JABANO010026341">
    <property type="protein sequence ID" value="KAF4718707.1"/>
    <property type="molecule type" value="Genomic_DNA"/>
</dbReference>
<evidence type="ECO:0008006" key="14">
    <source>
        <dbReference type="Google" id="ProtNLM"/>
    </source>
</evidence>
<evidence type="ECO:0000256" key="4">
    <source>
        <dbReference type="ARBA" id="ARBA00022692"/>
    </source>
</evidence>
<evidence type="ECO:0000256" key="9">
    <source>
        <dbReference type="ARBA" id="ARBA00023136"/>
    </source>
</evidence>
<proteinExistence type="inferred from homology"/>
<evidence type="ECO:0000256" key="10">
    <source>
        <dbReference type="PROSITE-ProRule" id="PRU00282"/>
    </source>
</evidence>
<name>A0A7J6RDZ0_PEROL</name>
<dbReference type="InterPro" id="IPR023395">
    <property type="entry name" value="MCP_dom_sf"/>
</dbReference>
<keyword evidence="3" id="KW-0813">Transport</keyword>
<feature type="repeat" description="Solcar" evidence="10">
    <location>
        <begin position="70"/>
        <end position="161"/>
    </location>
</feature>